<evidence type="ECO:0000259" key="5">
    <source>
        <dbReference type="Pfam" id="PF00296"/>
    </source>
</evidence>
<dbReference type="Pfam" id="PF00296">
    <property type="entry name" value="Bac_luciferase"/>
    <property type="match status" value="1"/>
</dbReference>
<evidence type="ECO:0000256" key="4">
    <source>
        <dbReference type="ARBA" id="ARBA00023033"/>
    </source>
</evidence>
<dbReference type="Proteomes" id="UP001596074">
    <property type="component" value="Unassembled WGS sequence"/>
</dbReference>
<comment type="caution">
    <text evidence="6">The sequence shown here is derived from an EMBL/GenBank/DDBJ whole genome shotgun (WGS) entry which is preliminary data.</text>
</comment>
<dbReference type="Gene3D" id="3.20.20.30">
    <property type="entry name" value="Luciferase-like domain"/>
    <property type="match status" value="1"/>
</dbReference>
<dbReference type="InterPro" id="IPR050172">
    <property type="entry name" value="SsuD_RutA_monooxygenase"/>
</dbReference>
<keyword evidence="4" id="KW-0503">Monooxygenase</keyword>
<dbReference type="InterPro" id="IPR019923">
    <property type="entry name" value="Lucif-like_OxRdtase_MSMEG_2516"/>
</dbReference>
<dbReference type="EMBL" id="JBHSON010000002">
    <property type="protein sequence ID" value="MFC5744320.1"/>
    <property type="molecule type" value="Genomic_DNA"/>
</dbReference>
<keyword evidence="1" id="KW-0285">Flavoprotein</keyword>
<evidence type="ECO:0000313" key="6">
    <source>
        <dbReference type="EMBL" id="MFC5744320.1"/>
    </source>
</evidence>
<dbReference type="PANTHER" id="PTHR42847">
    <property type="entry name" value="ALKANESULFONATE MONOOXYGENASE"/>
    <property type="match status" value="1"/>
</dbReference>
<keyword evidence="3" id="KW-0560">Oxidoreductase</keyword>
<evidence type="ECO:0000256" key="1">
    <source>
        <dbReference type="ARBA" id="ARBA00022630"/>
    </source>
</evidence>
<evidence type="ECO:0000256" key="3">
    <source>
        <dbReference type="ARBA" id="ARBA00023002"/>
    </source>
</evidence>
<name>A0ABW0ZU47_9ACTN</name>
<dbReference type="InterPro" id="IPR011251">
    <property type="entry name" value="Luciferase-like_dom"/>
</dbReference>
<keyword evidence="2" id="KW-0288">FMN</keyword>
<gene>
    <name evidence="6" type="ORF">ACFPZN_01695</name>
</gene>
<evidence type="ECO:0000256" key="2">
    <source>
        <dbReference type="ARBA" id="ARBA00022643"/>
    </source>
</evidence>
<feature type="domain" description="Luciferase-like" evidence="5">
    <location>
        <begin position="25"/>
        <end position="201"/>
    </location>
</feature>
<dbReference type="SUPFAM" id="SSF51679">
    <property type="entry name" value="Bacterial luciferase-like"/>
    <property type="match status" value="1"/>
</dbReference>
<dbReference type="InterPro" id="IPR036661">
    <property type="entry name" value="Luciferase-like_sf"/>
</dbReference>
<dbReference type="NCBIfam" id="TIGR03621">
    <property type="entry name" value="F420_MSMEG_2516"/>
    <property type="match status" value="1"/>
</dbReference>
<dbReference type="PANTHER" id="PTHR42847:SF4">
    <property type="entry name" value="ALKANESULFONATE MONOOXYGENASE-RELATED"/>
    <property type="match status" value="1"/>
</dbReference>
<reference evidence="7" key="1">
    <citation type="journal article" date="2019" name="Int. J. Syst. Evol. Microbiol.">
        <title>The Global Catalogue of Microorganisms (GCM) 10K type strain sequencing project: providing services to taxonomists for standard genome sequencing and annotation.</title>
        <authorList>
            <consortium name="The Broad Institute Genomics Platform"/>
            <consortium name="The Broad Institute Genome Sequencing Center for Infectious Disease"/>
            <person name="Wu L."/>
            <person name="Ma J."/>
        </authorList>
    </citation>
    <scope>NUCLEOTIDE SEQUENCE [LARGE SCALE GENOMIC DNA]</scope>
    <source>
        <strain evidence="7">KCTC 42087</strain>
    </source>
</reference>
<protein>
    <submittedName>
        <fullName evidence="6">TIGR03621 family F420-dependent LLM class oxidoreductase</fullName>
    </submittedName>
</protein>
<keyword evidence="7" id="KW-1185">Reference proteome</keyword>
<sequence length="333" mass="35713">MRRSGRAAAAVRPFRFCAGPGRLPDRAALVEAGRTIERLGYATFALPDHFTMPFAPLLALQAVADATSTVRVTQTVLNQDFRHPAVLAKELATLDVLSEGRLEIGIGAGWMRAEYEQAGIAFDSAPARIERLEEVVAVLKGLFAEGPFTFGGKHVTIAALDGTPKPVQRPHPPIMIGGGGRGLLSAAGRQADIVQILPRPLGGAGTGSTGAGAGGPRPFTADAYEERIGWIREAAGDRFDDIELGAQLLELAITDDPDERFEVFFQRFGRRLGDAVPSRDELRASPLLAIGTLDEVCERLLLTRERFGISYLMAPIGARPESLAPVIERLSGR</sequence>
<organism evidence="6 7">
    <name type="scientific">Actinomadura rugatobispora</name>
    <dbReference type="NCBI Taxonomy" id="1994"/>
    <lineage>
        <taxon>Bacteria</taxon>
        <taxon>Bacillati</taxon>
        <taxon>Actinomycetota</taxon>
        <taxon>Actinomycetes</taxon>
        <taxon>Streptosporangiales</taxon>
        <taxon>Thermomonosporaceae</taxon>
        <taxon>Actinomadura</taxon>
    </lineage>
</organism>
<accession>A0ABW0ZU47</accession>
<dbReference type="RefSeq" id="WP_378279381.1">
    <property type="nucleotide sequence ID" value="NZ_JBHSON010000002.1"/>
</dbReference>
<evidence type="ECO:0000313" key="7">
    <source>
        <dbReference type="Proteomes" id="UP001596074"/>
    </source>
</evidence>
<proteinExistence type="predicted"/>